<sequence length="140" mass="15783">MSLNDFRTAITNTYTMLAPGGVFRLIVPDLLGRAKKYIGDADHDSSAAPDFLRSCLLGKETRAQSAKGAIREFMGNSAHLWMWDEKSIFSELEKVGFVDIRRCTFGDSGINMFNAVEEKSRFHDETWDIDECAIEARKPL</sequence>
<reference evidence="1 2" key="1">
    <citation type="journal article" date="2012" name="J. Bacteriol.">
        <title>Draft Genome Sequence of Novosphingobium nitrogenifigens Y88T.</title>
        <authorList>
            <person name="Strabala T.J."/>
            <person name="Macdonald L."/>
            <person name="Liu V."/>
            <person name="Smit A.M."/>
        </authorList>
    </citation>
    <scope>NUCLEOTIDE SEQUENCE [LARGE SCALE GENOMIC DNA]</scope>
    <source>
        <strain evidence="1 2">DSM 19370</strain>
    </source>
</reference>
<evidence type="ECO:0000313" key="1">
    <source>
        <dbReference type="EMBL" id="EGD59109.1"/>
    </source>
</evidence>
<dbReference type="HOGENOM" id="CLU_1833118_0_0_5"/>
<dbReference type="Proteomes" id="UP000004728">
    <property type="component" value="Unassembled WGS sequence"/>
</dbReference>
<dbReference type="SUPFAM" id="SSF53335">
    <property type="entry name" value="S-adenosyl-L-methionine-dependent methyltransferases"/>
    <property type="match status" value="1"/>
</dbReference>
<comment type="caution">
    <text evidence="1">The sequence shown here is derived from an EMBL/GenBank/DDBJ whole genome shotgun (WGS) entry which is preliminary data.</text>
</comment>
<dbReference type="EMBL" id="AEWJ01000037">
    <property type="protein sequence ID" value="EGD59109.1"/>
    <property type="molecule type" value="Genomic_DNA"/>
</dbReference>
<organism evidence="1 2">
    <name type="scientific">Novosphingobium nitrogenifigens DSM 19370</name>
    <dbReference type="NCBI Taxonomy" id="983920"/>
    <lineage>
        <taxon>Bacteria</taxon>
        <taxon>Pseudomonadati</taxon>
        <taxon>Pseudomonadota</taxon>
        <taxon>Alphaproteobacteria</taxon>
        <taxon>Sphingomonadales</taxon>
        <taxon>Sphingomonadaceae</taxon>
        <taxon>Novosphingobium</taxon>
    </lineage>
</organism>
<keyword evidence="2" id="KW-1185">Reference proteome</keyword>
<proteinExistence type="predicted"/>
<name>F1Z8B6_9SPHN</name>
<keyword evidence="1" id="KW-0808">Transferase</keyword>
<dbReference type="eggNOG" id="COG4627">
    <property type="taxonomic scope" value="Bacteria"/>
</dbReference>
<accession>F1Z8B6</accession>
<dbReference type="AlphaFoldDB" id="F1Z8B6"/>
<evidence type="ECO:0000313" key="2">
    <source>
        <dbReference type="Proteomes" id="UP000004728"/>
    </source>
</evidence>
<dbReference type="GO" id="GO:0008168">
    <property type="term" value="F:methyltransferase activity"/>
    <property type="evidence" value="ECO:0007669"/>
    <property type="project" value="UniProtKB-KW"/>
</dbReference>
<protein>
    <submittedName>
        <fullName evidence="1">Methyltransferase type 11</fullName>
    </submittedName>
</protein>
<dbReference type="OrthoDB" id="9796760at2"/>
<dbReference type="InParanoid" id="F1Z8B6"/>
<gene>
    <name evidence="1" type="ORF">Y88_1171</name>
</gene>
<dbReference type="InterPro" id="IPR029063">
    <property type="entry name" value="SAM-dependent_MTases_sf"/>
</dbReference>
<keyword evidence="1" id="KW-0489">Methyltransferase</keyword>
<dbReference type="GO" id="GO:0032259">
    <property type="term" value="P:methylation"/>
    <property type="evidence" value="ECO:0007669"/>
    <property type="project" value="UniProtKB-KW"/>
</dbReference>